<evidence type="ECO:0000313" key="3">
    <source>
        <dbReference type="Proteomes" id="UP001500582"/>
    </source>
</evidence>
<keyword evidence="1" id="KW-0175">Coiled coil</keyword>
<proteinExistence type="predicted"/>
<sequence length="111" mass="12922">MHGISKARHKHLIDALLGMENLLNEKQSECEHAQQTAEYRAELEEMYTEYEDLLSKLSVIIVDYEILYSHVKINYLAKKLRELKKEIPADDNSCKPSSNLLRENIRLAYAT</sequence>
<feature type="coiled-coil region" evidence="1">
    <location>
        <begin position="16"/>
        <end position="56"/>
    </location>
</feature>
<protein>
    <submittedName>
        <fullName evidence="2">Uncharacterized protein</fullName>
    </submittedName>
</protein>
<comment type="caution">
    <text evidence="2">The sequence shown here is derived from an EMBL/GenBank/DDBJ whole genome shotgun (WGS) entry which is preliminary data.</text>
</comment>
<dbReference type="RefSeq" id="WP_345211289.1">
    <property type="nucleotide sequence ID" value="NZ_BAABFT010000005.1"/>
</dbReference>
<name>A0ABP8GET8_9SPHI</name>
<dbReference type="EMBL" id="BAABFT010000005">
    <property type="protein sequence ID" value="GAA4323041.1"/>
    <property type="molecule type" value="Genomic_DNA"/>
</dbReference>
<keyword evidence="3" id="KW-1185">Reference proteome</keyword>
<gene>
    <name evidence="2" type="ORF">GCM10023149_23720</name>
</gene>
<evidence type="ECO:0000313" key="2">
    <source>
        <dbReference type="EMBL" id="GAA4323041.1"/>
    </source>
</evidence>
<organism evidence="2 3">
    <name type="scientific">Mucilaginibacter gynuensis</name>
    <dbReference type="NCBI Taxonomy" id="1302236"/>
    <lineage>
        <taxon>Bacteria</taxon>
        <taxon>Pseudomonadati</taxon>
        <taxon>Bacteroidota</taxon>
        <taxon>Sphingobacteriia</taxon>
        <taxon>Sphingobacteriales</taxon>
        <taxon>Sphingobacteriaceae</taxon>
        <taxon>Mucilaginibacter</taxon>
    </lineage>
</organism>
<dbReference type="Proteomes" id="UP001500582">
    <property type="component" value="Unassembled WGS sequence"/>
</dbReference>
<reference evidence="3" key="1">
    <citation type="journal article" date="2019" name="Int. J. Syst. Evol. Microbiol.">
        <title>The Global Catalogue of Microorganisms (GCM) 10K type strain sequencing project: providing services to taxonomists for standard genome sequencing and annotation.</title>
        <authorList>
            <consortium name="The Broad Institute Genomics Platform"/>
            <consortium name="The Broad Institute Genome Sequencing Center for Infectious Disease"/>
            <person name="Wu L."/>
            <person name="Ma J."/>
        </authorList>
    </citation>
    <scope>NUCLEOTIDE SEQUENCE [LARGE SCALE GENOMIC DNA]</scope>
    <source>
        <strain evidence="3">JCM 17705</strain>
    </source>
</reference>
<accession>A0ABP8GET8</accession>
<evidence type="ECO:0000256" key="1">
    <source>
        <dbReference type="SAM" id="Coils"/>
    </source>
</evidence>